<reference evidence="2" key="1">
    <citation type="submission" date="2020-08" db="EMBL/GenBank/DDBJ databases">
        <title>Multicomponent nature underlies the extraordinary mechanical properties of spider dragline silk.</title>
        <authorList>
            <person name="Kono N."/>
            <person name="Nakamura H."/>
            <person name="Mori M."/>
            <person name="Yoshida Y."/>
            <person name="Ohtoshi R."/>
            <person name="Malay A.D."/>
            <person name="Moran D.A.P."/>
            <person name="Tomita M."/>
            <person name="Numata K."/>
            <person name="Arakawa K."/>
        </authorList>
    </citation>
    <scope>NUCLEOTIDE SEQUENCE</scope>
</reference>
<feature type="region of interest" description="Disordered" evidence="1">
    <location>
        <begin position="1"/>
        <end position="68"/>
    </location>
</feature>
<evidence type="ECO:0000256" key="1">
    <source>
        <dbReference type="SAM" id="MobiDB-lite"/>
    </source>
</evidence>
<comment type="caution">
    <text evidence="2">The sequence shown here is derived from an EMBL/GenBank/DDBJ whole genome shotgun (WGS) entry which is preliminary data.</text>
</comment>
<protein>
    <submittedName>
        <fullName evidence="2">Uncharacterized protein</fullName>
    </submittedName>
</protein>
<evidence type="ECO:0000313" key="3">
    <source>
        <dbReference type="Proteomes" id="UP000887159"/>
    </source>
</evidence>
<dbReference type="AlphaFoldDB" id="A0A8X7BLL0"/>
<feature type="compositionally biased region" description="Polar residues" evidence="1">
    <location>
        <begin position="18"/>
        <end position="41"/>
    </location>
</feature>
<name>A0A8X7BLL0_TRICX</name>
<dbReference type="EMBL" id="BMAU01021433">
    <property type="protein sequence ID" value="GFY35628.1"/>
    <property type="molecule type" value="Genomic_DNA"/>
</dbReference>
<evidence type="ECO:0000313" key="2">
    <source>
        <dbReference type="EMBL" id="GFY35628.1"/>
    </source>
</evidence>
<gene>
    <name evidence="2" type="primary">AVEN_25852_1</name>
    <name evidence="2" type="ORF">TNCV_2619191</name>
</gene>
<organism evidence="2 3">
    <name type="scientific">Trichonephila clavipes</name>
    <name type="common">Golden silk orbweaver</name>
    <name type="synonym">Nephila clavipes</name>
    <dbReference type="NCBI Taxonomy" id="2585209"/>
    <lineage>
        <taxon>Eukaryota</taxon>
        <taxon>Metazoa</taxon>
        <taxon>Ecdysozoa</taxon>
        <taxon>Arthropoda</taxon>
        <taxon>Chelicerata</taxon>
        <taxon>Arachnida</taxon>
        <taxon>Araneae</taxon>
        <taxon>Araneomorphae</taxon>
        <taxon>Entelegynae</taxon>
        <taxon>Araneoidea</taxon>
        <taxon>Nephilidae</taxon>
        <taxon>Trichonephila</taxon>
    </lineage>
</organism>
<sequence>MSEGRFDLSTFRSERTNEASTLTITPKRSSSRDVASLQSTNEYRRNIGSTKLKKMGKQSEKKNDANVANEEKLNRLKDSIKGTLSSAKFSSATGNRSVAANLSKGLKLFDDNFVRKISFTEPDFLMIDDFFIQGFVKAEMKKKVTYKLSVQIGTTCQSQVPFISHKKAKCYLIKESSLDTTMKKFFGLESLPDDSKEITKSEEEIYCEEHFVRTYKRDKTGRFIVRLPKKENAESFLG</sequence>
<dbReference type="Proteomes" id="UP000887159">
    <property type="component" value="Unassembled WGS sequence"/>
</dbReference>
<keyword evidence="3" id="KW-1185">Reference proteome</keyword>
<feature type="compositionally biased region" description="Basic and acidic residues" evidence="1">
    <location>
        <begin position="57"/>
        <end position="68"/>
    </location>
</feature>
<feature type="compositionally biased region" description="Basic and acidic residues" evidence="1">
    <location>
        <begin position="1"/>
        <end position="17"/>
    </location>
</feature>
<proteinExistence type="predicted"/>
<accession>A0A8X7BLL0</accession>